<keyword evidence="3" id="KW-0378">Hydrolase</keyword>
<dbReference type="InterPro" id="IPR001818">
    <property type="entry name" value="Pept_M10_metallopeptidase"/>
</dbReference>
<keyword evidence="4" id="KW-0862">Zinc</keyword>
<feature type="signal peptide" evidence="5">
    <location>
        <begin position="1"/>
        <end position="28"/>
    </location>
</feature>
<reference evidence="7 8" key="1">
    <citation type="submission" date="2013-02" db="EMBL/GenBank/DDBJ databases">
        <title>Genome sequence of Clostridium saccharoperbutylacetonicum N1-4(HMT).</title>
        <authorList>
            <person name="Poehlein A."/>
            <person name="Daniel R."/>
        </authorList>
    </citation>
    <scope>NUCLEOTIDE SEQUENCE [LARGE SCALE GENOMIC DNA]</scope>
    <source>
        <strain evidence="8">N1-4(HMT)</strain>
    </source>
</reference>
<evidence type="ECO:0000256" key="5">
    <source>
        <dbReference type="SAM" id="SignalP"/>
    </source>
</evidence>
<evidence type="ECO:0000259" key="6">
    <source>
        <dbReference type="Pfam" id="PF00413"/>
    </source>
</evidence>
<accession>M1MJY5</accession>
<organism evidence="7 8">
    <name type="scientific">Clostridium saccharoperbutylacetonicum N1-4(HMT)</name>
    <dbReference type="NCBI Taxonomy" id="931276"/>
    <lineage>
        <taxon>Bacteria</taxon>
        <taxon>Bacillati</taxon>
        <taxon>Bacillota</taxon>
        <taxon>Clostridia</taxon>
        <taxon>Eubacteriales</taxon>
        <taxon>Clostridiaceae</taxon>
        <taxon>Clostridium</taxon>
    </lineage>
</organism>
<dbReference type="Proteomes" id="UP000011728">
    <property type="component" value="Chromosome"/>
</dbReference>
<dbReference type="eggNOG" id="COG5549">
    <property type="taxonomic scope" value="Bacteria"/>
</dbReference>
<dbReference type="AlphaFoldDB" id="M1MJY5"/>
<dbReference type="SUPFAM" id="SSF55486">
    <property type="entry name" value="Metalloproteases ('zincins'), catalytic domain"/>
    <property type="match status" value="1"/>
</dbReference>
<evidence type="ECO:0000256" key="2">
    <source>
        <dbReference type="ARBA" id="ARBA00022723"/>
    </source>
</evidence>
<sequence>MKKNVLKGIMGACIITGLIIVQVSPTFADVKDYVTENNHVLIGGVTGRHYYITKATESKYVAPINNAINDWKSATGNLVSFTRTYDTYEVEAQATIRAKSYPNYPYNDANGYTEFYNKKIDIDKVQPNYCDWQYTEVHLNTYRIQNYSSDLIKGVVAHEMGHTFGLDDNNSNPGTIMCQTGSGRNVTQPQSGDVAGINYLYK</sequence>
<feature type="chain" id="PRO_5004015608" description="Peptidase M10 metallopeptidase domain-containing protein" evidence="5">
    <location>
        <begin position="29"/>
        <end position="202"/>
    </location>
</feature>
<evidence type="ECO:0000256" key="4">
    <source>
        <dbReference type="ARBA" id="ARBA00022833"/>
    </source>
</evidence>
<dbReference type="GO" id="GO:0004222">
    <property type="term" value="F:metalloendopeptidase activity"/>
    <property type="evidence" value="ECO:0007669"/>
    <property type="project" value="InterPro"/>
</dbReference>
<dbReference type="KEGG" id="csr:Cspa_c44610"/>
<dbReference type="GO" id="GO:0031012">
    <property type="term" value="C:extracellular matrix"/>
    <property type="evidence" value="ECO:0007669"/>
    <property type="project" value="InterPro"/>
</dbReference>
<dbReference type="GO" id="GO:0008270">
    <property type="term" value="F:zinc ion binding"/>
    <property type="evidence" value="ECO:0007669"/>
    <property type="project" value="InterPro"/>
</dbReference>
<dbReference type="Pfam" id="PF00413">
    <property type="entry name" value="Peptidase_M10"/>
    <property type="match status" value="1"/>
</dbReference>
<name>M1MJY5_9CLOT</name>
<dbReference type="PATRIC" id="fig|931276.5.peg.4495"/>
<evidence type="ECO:0000256" key="1">
    <source>
        <dbReference type="ARBA" id="ARBA00022670"/>
    </source>
</evidence>
<dbReference type="EMBL" id="CP004121">
    <property type="protein sequence ID" value="AGF58214.1"/>
    <property type="molecule type" value="Genomic_DNA"/>
</dbReference>
<proteinExistence type="predicted"/>
<feature type="domain" description="Peptidase M10 metallopeptidase" evidence="6">
    <location>
        <begin position="55"/>
        <end position="201"/>
    </location>
</feature>
<dbReference type="GO" id="GO:0006508">
    <property type="term" value="P:proteolysis"/>
    <property type="evidence" value="ECO:0007669"/>
    <property type="project" value="UniProtKB-KW"/>
</dbReference>
<protein>
    <recommendedName>
        <fullName evidence="6">Peptidase M10 metallopeptidase domain-containing protein</fullName>
    </recommendedName>
</protein>
<evidence type="ECO:0000313" key="7">
    <source>
        <dbReference type="EMBL" id="AGF58214.1"/>
    </source>
</evidence>
<keyword evidence="8" id="KW-1185">Reference proteome</keyword>
<gene>
    <name evidence="7" type="ORF">Cspa_c44610</name>
</gene>
<dbReference type="InterPro" id="IPR024079">
    <property type="entry name" value="MetalloPept_cat_dom_sf"/>
</dbReference>
<keyword evidence="2" id="KW-0479">Metal-binding</keyword>
<dbReference type="Gene3D" id="3.40.390.10">
    <property type="entry name" value="Collagenase (Catalytic Domain)"/>
    <property type="match status" value="1"/>
</dbReference>
<dbReference type="RefSeq" id="WP_015394525.1">
    <property type="nucleotide sequence ID" value="NC_020291.1"/>
</dbReference>
<keyword evidence="1" id="KW-0645">Protease</keyword>
<keyword evidence="5" id="KW-0732">Signal</keyword>
<dbReference type="HOGENOM" id="CLU_1387824_0_0_9"/>
<dbReference type="OrthoDB" id="2942003at2"/>
<evidence type="ECO:0000313" key="8">
    <source>
        <dbReference type="Proteomes" id="UP000011728"/>
    </source>
</evidence>
<evidence type="ECO:0000256" key="3">
    <source>
        <dbReference type="ARBA" id="ARBA00022801"/>
    </source>
</evidence>